<dbReference type="Proteomes" id="UP000559256">
    <property type="component" value="Unassembled WGS sequence"/>
</dbReference>
<dbReference type="AlphaFoldDB" id="A0A8H5GUP7"/>
<feature type="region of interest" description="Disordered" evidence="1">
    <location>
        <begin position="1"/>
        <end position="79"/>
    </location>
</feature>
<feature type="compositionally biased region" description="Pro residues" evidence="1">
    <location>
        <begin position="63"/>
        <end position="74"/>
    </location>
</feature>
<dbReference type="EMBL" id="JAACJM010000009">
    <property type="protein sequence ID" value="KAF5371175.1"/>
    <property type="molecule type" value="Genomic_DNA"/>
</dbReference>
<feature type="compositionally biased region" description="Basic residues" evidence="1">
    <location>
        <begin position="404"/>
        <end position="416"/>
    </location>
</feature>
<feature type="compositionally biased region" description="Basic residues" evidence="1">
    <location>
        <begin position="265"/>
        <end position="277"/>
    </location>
</feature>
<name>A0A8H5GUP7_9AGAR</name>
<evidence type="ECO:0000313" key="3">
    <source>
        <dbReference type="Proteomes" id="UP000559256"/>
    </source>
</evidence>
<comment type="caution">
    <text evidence="2">The sequence shown here is derived from an EMBL/GenBank/DDBJ whole genome shotgun (WGS) entry which is preliminary data.</text>
</comment>
<feature type="region of interest" description="Disordered" evidence="1">
    <location>
        <begin position="249"/>
        <end position="502"/>
    </location>
</feature>
<reference evidence="2 3" key="1">
    <citation type="journal article" date="2020" name="ISME J.">
        <title>Uncovering the hidden diversity of litter-decomposition mechanisms in mushroom-forming fungi.</title>
        <authorList>
            <person name="Floudas D."/>
            <person name="Bentzer J."/>
            <person name="Ahren D."/>
            <person name="Johansson T."/>
            <person name="Persson P."/>
            <person name="Tunlid A."/>
        </authorList>
    </citation>
    <scope>NUCLEOTIDE SEQUENCE [LARGE SCALE GENOMIC DNA]</scope>
    <source>
        <strain evidence="2 3">CBS 291.85</strain>
    </source>
</reference>
<feature type="compositionally biased region" description="Low complexity" evidence="1">
    <location>
        <begin position="459"/>
        <end position="480"/>
    </location>
</feature>
<feature type="compositionally biased region" description="Basic residues" evidence="1">
    <location>
        <begin position="305"/>
        <end position="314"/>
    </location>
</feature>
<feature type="compositionally biased region" description="Acidic residues" evidence="1">
    <location>
        <begin position="386"/>
        <end position="397"/>
    </location>
</feature>
<evidence type="ECO:0000256" key="1">
    <source>
        <dbReference type="SAM" id="MobiDB-lite"/>
    </source>
</evidence>
<organism evidence="2 3">
    <name type="scientific">Tetrapyrgos nigripes</name>
    <dbReference type="NCBI Taxonomy" id="182062"/>
    <lineage>
        <taxon>Eukaryota</taxon>
        <taxon>Fungi</taxon>
        <taxon>Dikarya</taxon>
        <taxon>Basidiomycota</taxon>
        <taxon>Agaricomycotina</taxon>
        <taxon>Agaricomycetes</taxon>
        <taxon>Agaricomycetidae</taxon>
        <taxon>Agaricales</taxon>
        <taxon>Marasmiineae</taxon>
        <taxon>Marasmiaceae</taxon>
        <taxon>Tetrapyrgos</taxon>
    </lineage>
</organism>
<protein>
    <submittedName>
        <fullName evidence="2">Uncharacterized protein</fullName>
    </submittedName>
</protein>
<dbReference type="OrthoDB" id="3245731at2759"/>
<gene>
    <name evidence="2" type="ORF">D9758_004276</name>
</gene>
<accession>A0A8H5GUP7</accession>
<evidence type="ECO:0000313" key="2">
    <source>
        <dbReference type="EMBL" id="KAF5371175.1"/>
    </source>
</evidence>
<feature type="compositionally biased region" description="Polar residues" evidence="1">
    <location>
        <begin position="30"/>
        <end position="46"/>
    </location>
</feature>
<feature type="compositionally biased region" description="Low complexity" evidence="1">
    <location>
        <begin position="334"/>
        <end position="358"/>
    </location>
</feature>
<proteinExistence type="predicted"/>
<feature type="compositionally biased region" description="Polar residues" evidence="1">
    <location>
        <begin position="425"/>
        <end position="458"/>
    </location>
</feature>
<sequence>MFRFFSRKSAPTNDPFQSQIVPDSQDTDSIRNQQLRTPSPSATSAVSRGHHGNASPLDKATPSGPPITPSPPLVDPLLDNNRDAELGLITDPTVLHALISSVPPKILHEYTLKHLIPPTSSRSTTLPIHPPSSLTLTHLTSFFSSLTPPPRLHCVRCHKSYYEVENDDRSCLVPHDDDSAEVEKVGSAYETLWGCCGKTVEGDGDMGPPDGWCYEGKHTTDTKRARFRADSTIHHDKLTSCEKMKCFEPPVSSAESDSDVGASPRPRKRKRSTRKRAQPTDDGTGAAMDEDDDDAQSVISTRSKSSTRPRKKPKTLANLNNSSVPPSDPDALIPTSPVIPVTPAPASASASASASTPTSAPPKPKPRKKKTKATHDDKAFKPESTPVDDGDDMDVDDSASVASTKKKMGRPKKSAAKTKPFAVPQSMSAPGTPSIKSASPTRESGPSGTRTHRPSVSFSATTQTQIIESISSSSKQKLSAGMRPKKTKKLEEVVATSVEGEE</sequence>
<feature type="compositionally biased region" description="Polar residues" evidence="1">
    <location>
        <begin position="9"/>
        <end position="24"/>
    </location>
</feature>
<keyword evidence="3" id="KW-1185">Reference proteome</keyword>